<organism evidence="2 3">
    <name type="scientific">Pseudaeromonas sharmana</name>
    <dbReference type="NCBI Taxonomy" id="328412"/>
    <lineage>
        <taxon>Bacteria</taxon>
        <taxon>Pseudomonadati</taxon>
        <taxon>Pseudomonadota</taxon>
        <taxon>Gammaproteobacteria</taxon>
        <taxon>Aeromonadales</taxon>
        <taxon>Aeromonadaceae</taxon>
        <taxon>Pseudaeromonas</taxon>
    </lineage>
</organism>
<evidence type="ECO:0000313" key="3">
    <source>
        <dbReference type="Proteomes" id="UP001595692"/>
    </source>
</evidence>
<dbReference type="RefSeq" id="WP_377150867.1">
    <property type="nucleotide sequence ID" value="NZ_JBHSAF010000002.1"/>
</dbReference>
<dbReference type="Proteomes" id="UP001595692">
    <property type="component" value="Unassembled WGS sequence"/>
</dbReference>
<keyword evidence="1" id="KW-0472">Membrane</keyword>
<sequence length="265" mass="29318">MSDFIMDDPESSPEMPDVDLGPYIDLPLQAPRRVRIGRGWNWIYDGFGLFNRGMGVSVGICLFSMVISIASNLIPGANLLYVLFSLVFGAGYMMVAHNAFRYGSIRFNDFFEGFRHQMGQLVLAEVIYFAFTLGVILLVVIGGVLMIGVSAFTSGGLEGLDDLTVALAILLGCAVMMLLLIPLVMLVLFAAPLVFFHRVPAWEALKLSLRACWLNIWSLSWWGLIALLLLLLGTLMLLVGLLVILPVLQYSLYMAYRDIFLHDGA</sequence>
<gene>
    <name evidence="2" type="ORF">ACFOSS_04450</name>
</gene>
<accession>A0ABV8CLD3</accession>
<reference evidence="3" key="1">
    <citation type="journal article" date="2019" name="Int. J. Syst. Evol. Microbiol.">
        <title>The Global Catalogue of Microorganisms (GCM) 10K type strain sequencing project: providing services to taxonomists for standard genome sequencing and annotation.</title>
        <authorList>
            <consortium name="The Broad Institute Genomics Platform"/>
            <consortium name="The Broad Institute Genome Sequencing Center for Infectious Disease"/>
            <person name="Wu L."/>
            <person name="Ma J."/>
        </authorList>
    </citation>
    <scope>NUCLEOTIDE SEQUENCE [LARGE SCALE GENOMIC DNA]</scope>
    <source>
        <strain evidence="3">CCUG 54939</strain>
    </source>
</reference>
<evidence type="ECO:0000256" key="1">
    <source>
        <dbReference type="SAM" id="Phobius"/>
    </source>
</evidence>
<protein>
    <submittedName>
        <fullName evidence="2">BPSS1780 family membrane protein</fullName>
    </submittedName>
</protein>
<keyword evidence="1" id="KW-1133">Transmembrane helix</keyword>
<keyword evidence="3" id="KW-1185">Reference proteome</keyword>
<comment type="caution">
    <text evidence="2">The sequence shown here is derived from an EMBL/GenBank/DDBJ whole genome shotgun (WGS) entry which is preliminary data.</text>
</comment>
<dbReference type="EMBL" id="JBHSAF010000002">
    <property type="protein sequence ID" value="MFC3912724.1"/>
    <property type="molecule type" value="Genomic_DNA"/>
</dbReference>
<feature type="transmembrane region" description="Helical" evidence="1">
    <location>
        <begin position="54"/>
        <end position="74"/>
    </location>
</feature>
<dbReference type="NCBIfam" id="NF041043">
    <property type="entry name" value="BPSS1780_fam"/>
    <property type="match status" value="1"/>
</dbReference>
<feature type="transmembrane region" description="Helical" evidence="1">
    <location>
        <begin position="121"/>
        <end position="147"/>
    </location>
</feature>
<keyword evidence="1" id="KW-0812">Transmembrane</keyword>
<feature type="transmembrane region" description="Helical" evidence="1">
    <location>
        <begin position="207"/>
        <end position="229"/>
    </location>
</feature>
<proteinExistence type="predicted"/>
<feature type="transmembrane region" description="Helical" evidence="1">
    <location>
        <begin position="167"/>
        <end position="195"/>
    </location>
</feature>
<feature type="transmembrane region" description="Helical" evidence="1">
    <location>
        <begin position="80"/>
        <end position="100"/>
    </location>
</feature>
<name>A0ABV8CLD3_9GAMM</name>
<evidence type="ECO:0000313" key="2">
    <source>
        <dbReference type="EMBL" id="MFC3912724.1"/>
    </source>
</evidence>
<dbReference type="InterPro" id="IPR047798">
    <property type="entry name" value="BPSS1780-like"/>
</dbReference>